<sequence>MYSLIKYTIIYYNIYIKDLKVDYINSIQA</sequence>
<organism evidence="1">
    <name type="scientific">viral metagenome</name>
    <dbReference type="NCBI Taxonomy" id="1070528"/>
    <lineage>
        <taxon>unclassified sequences</taxon>
        <taxon>metagenomes</taxon>
        <taxon>organismal metagenomes</taxon>
    </lineage>
</organism>
<dbReference type="AlphaFoldDB" id="A0A6C0EVL8"/>
<proteinExistence type="predicted"/>
<accession>A0A6C0EVL8</accession>
<evidence type="ECO:0000313" key="1">
    <source>
        <dbReference type="EMBL" id="QHT33137.1"/>
    </source>
</evidence>
<name>A0A6C0EVL8_9ZZZZ</name>
<dbReference type="EMBL" id="MN738958">
    <property type="protein sequence ID" value="QHT33137.1"/>
    <property type="molecule type" value="Genomic_DNA"/>
</dbReference>
<protein>
    <submittedName>
        <fullName evidence="1">Uncharacterized protein</fullName>
    </submittedName>
</protein>
<reference evidence="1" key="1">
    <citation type="journal article" date="2020" name="Nature">
        <title>Giant virus diversity and host interactions through global metagenomics.</title>
        <authorList>
            <person name="Schulz F."/>
            <person name="Roux S."/>
            <person name="Paez-Espino D."/>
            <person name="Jungbluth S."/>
            <person name="Walsh D.A."/>
            <person name="Denef V.J."/>
            <person name="McMahon K.D."/>
            <person name="Konstantinidis K.T."/>
            <person name="Eloe-Fadrosh E.A."/>
            <person name="Kyrpides N.C."/>
            <person name="Woyke T."/>
        </authorList>
    </citation>
    <scope>NUCLEOTIDE SEQUENCE</scope>
    <source>
        <strain evidence="1">GVMAG-M-3300009161-34</strain>
    </source>
</reference>